<dbReference type="EMBL" id="SDIK01000031">
    <property type="protein sequence ID" value="TXJ62413.1"/>
    <property type="molecule type" value="Genomic_DNA"/>
</dbReference>
<evidence type="ECO:0000259" key="2">
    <source>
        <dbReference type="Pfam" id="PF00535"/>
    </source>
</evidence>
<dbReference type="InterPro" id="IPR050834">
    <property type="entry name" value="Glycosyltransf_2"/>
</dbReference>
<dbReference type="SUPFAM" id="SSF53448">
    <property type="entry name" value="Nucleotide-diphospho-sugar transferases"/>
    <property type="match status" value="1"/>
</dbReference>
<comment type="caution">
    <text evidence="3">The sequence shown here is derived from an EMBL/GenBank/DDBJ whole genome shotgun (WGS) entry which is preliminary data.</text>
</comment>
<feature type="domain" description="Glycosyltransferase 2-like" evidence="2">
    <location>
        <begin position="56"/>
        <end position="214"/>
    </location>
</feature>
<proteinExistence type="predicted"/>
<dbReference type="AlphaFoldDB" id="A0A5C8GL27"/>
<evidence type="ECO:0000256" key="1">
    <source>
        <dbReference type="SAM" id="Phobius"/>
    </source>
</evidence>
<dbReference type="PANTHER" id="PTHR43685">
    <property type="entry name" value="GLYCOSYLTRANSFERASE"/>
    <property type="match status" value="1"/>
</dbReference>
<dbReference type="Proteomes" id="UP000321612">
    <property type="component" value="Unassembled WGS sequence"/>
</dbReference>
<accession>A0A5C8GL27</accession>
<keyword evidence="3" id="KW-0808">Transferase</keyword>
<protein>
    <submittedName>
        <fullName evidence="3">Glycosyltransferase</fullName>
    </submittedName>
</protein>
<feature type="transmembrane region" description="Helical" evidence="1">
    <location>
        <begin position="317"/>
        <end position="334"/>
    </location>
</feature>
<keyword evidence="1" id="KW-0472">Membrane</keyword>
<dbReference type="OrthoDB" id="9800276at2"/>
<keyword evidence="4" id="KW-1185">Reference proteome</keyword>
<name>A0A5C8GL27_9BACT</name>
<evidence type="ECO:0000313" key="4">
    <source>
        <dbReference type="Proteomes" id="UP000321612"/>
    </source>
</evidence>
<keyword evidence="1" id="KW-0812">Transmembrane</keyword>
<dbReference type="InterPro" id="IPR029044">
    <property type="entry name" value="Nucleotide-diphossugar_trans"/>
</dbReference>
<keyword evidence="1" id="KW-1133">Transmembrane helix</keyword>
<dbReference type="Gene3D" id="3.90.550.10">
    <property type="entry name" value="Spore Coat Polysaccharide Biosynthesis Protein SpsA, Chain A"/>
    <property type="match status" value="1"/>
</dbReference>
<gene>
    <name evidence="3" type="ORF">ETF27_04740</name>
</gene>
<dbReference type="PANTHER" id="PTHR43685:SF2">
    <property type="entry name" value="GLYCOSYLTRANSFERASE 2-LIKE DOMAIN-CONTAINING PROTEIN"/>
    <property type="match status" value="1"/>
</dbReference>
<reference evidence="4" key="1">
    <citation type="submission" date="2019-05" db="EMBL/GenBank/DDBJ databases">
        <title>Prevotella brunnea sp. nov., isolated from a wound of a patient.</title>
        <authorList>
            <person name="Buhl M."/>
        </authorList>
    </citation>
    <scope>NUCLEOTIDE SEQUENCE [LARGE SCALE GENOMIC DNA]</scope>
    <source>
        <strain evidence="4">A2672</strain>
    </source>
</reference>
<dbReference type="RefSeq" id="WP_130829042.1">
    <property type="nucleotide sequence ID" value="NZ_SDIK01000031.1"/>
</dbReference>
<organism evidence="3 4">
    <name type="scientific">Prevotella brunnea</name>
    <dbReference type="NCBI Taxonomy" id="2508867"/>
    <lineage>
        <taxon>Bacteria</taxon>
        <taxon>Pseudomonadati</taxon>
        <taxon>Bacteroidota</taxon>
        <taxon>Bacteroidia</taxon>
        <taxon>Bacteroidales</taxon>
        <taxon>Prevotellaceae</taxon>
        <taxon>Prevotella</taxon>
    </lineage>
</organism>
<feature type="transmembrane region" description="Helical" evidence="1">
    <location>
        <begin position="289"/>
        <end position="311"/>
    </location>
</feature>
<dbReference type="GO" id="GO:0016740">
    <property type="term" value="F:transferase activity"/>
    <property type="evidence" value="ECO:0007669"/>
    <property type="project" value="UniProtKB-KW"/>
</dbReference>
<evidence type="ECO:0000313" key="3">
    <source>
        <dbReference type="EMBL" id="TXJ62413.1"/>
    </source>
</evidence>
<dbReference type="InterPro" id="IPR001173">
    <property type="entry name" value="Glyco_trans_2-like"/>
</dbReference>
<dbReference type="Pfam" id="PF00535">
    <property type="entry name" value="Glycos_transf_2"/>
    <property type="match status" value="1"/>
</dbReference>
<sequence length="386" mass="45070">MIVIDNISIIVSLGVILLAIVSPLINPFFRRPKFNNPMHENSVSDDEETKLPAISVILTPNENADALSENLQIYLDQDYQNFQVIVVASKGDTETEDVLKSYHDSPKLYTTFIPTTSRYMSRKKLAITLGVKAAKHEWILMADISCKPITNKWLEALAKNCTEQRNLIVGYTKYDDDTPDFWKFERLQTTCYLAREYQKGMGYRSITNALLFRKSEFIAQDGFRGNLKFIRGEYDFMINKYMHKGSIAFESSIDGTQIEQSPSQKHWINQHLFYMANRKHLERSFRHRFLFLIDQAFMHIAYIGIILVLAFSIYKHLWLITICASIALVVYLTLRMMIGKKAISLFNGDIPTWKIIPYELRIIWQNLSYKVRYWRANKNDFITHKI</sequence>
<feature type="transmembrane region" description="Helical" evidence="1">
    <location>
        <begin position="6"/>
        <end position="29"/>
    </location>
</feature>